<keyword evidence="5 6" id="KW-0472">Membrane</keyword>
<dbReference type="PANTHER" id="PTHR30482:SF10">
    <property type="entry name" value="HIGH-AFFINITY BRANCHED-CHAIN AMINO ACID TRANSPORT PROTEIN BRAE"/>
    <property type="match status" value="1"/>
</dbReference>
<keyword evidence="4 6" id="KW-1133">Transmembrane helix</keyword>
<evidence type="ECO:0000256" key="2">
    <source>
        <dbReference type="ARBA" id="ARBA00022475"/>
    </source>
</evidence>
<comment type="caution">
    <text evidence="7">The sequence shown here is derived from an EMBL/GenBank/DDBJ whole genome shotgun (WGS) entry which is preliminary data.</text>
</comment>
<dbReference type="CDD" id="cd06581">
    <property type="entry name" value="TM_PBP1_LivM_like"/>
    <property type="match status" value="1"/>
</dbReference>
<feature type="transmembrane region" description="Helical" evidence="6">
    <location>
        <begin position="83"/>
        <end position="106"/>
    </location>
</feature>
<evidence type="ECO:0000256" key="3">
    <source>
        <dbReference type="ARBA" id="ARBA00022692"/>
    </source>
</evidence>
<feature type="transmembrane region" description="Helical" evidence="6">
    <location>
        <begin position="113"/>
        <end position="140"/>
    </location>
</feature>
<sequence length="327" mass="34158">MKPTSMGQAVLIAAAVLYLVSVFFLSSPIWMGFSLNALIIAVVALSWNVTGGFGGLFSFGHAVMYGTGAYASAVLQVNYGVNAWIGLVAGIVAGAVMGAFIGAITFRFGLKGSYFALVTLAFAEVMRICASSFAFTGGGAGLQVKLDPGISTLQFQDRTVSYTLLLLVVAAVMILTAVMKNSRFGAYLIAIRENEDAARALGIDTYRIKVIAMAISGAFGGLAGVLYLQTMLYIDSTVVYGNAISVEALIGPLIGGAGTVWGPLVGTLGLHLLGEGAKHLLSNAPGLNFVLYAVVLICALRFLPQGLMGFAARIGPFRKKEEDDDNA</sequence>
<dbReference type="GO" id="GO:0015658">
    <property type="term" value="F:branched-chain amino acid transmembrane transporter activity"/>
    <property type="evidence" value="ECO:0007669"/>
    <property type="project" value="InterPro"/>
</dbReference>
<evidence type="ECO:0000256" key="1">
    <source>
        <dbReference type="ARBA" id="ARBA00004651"/>
    </source>
</evidence>
<keyword evidence="3 6" id="KW-0812">Transmembrane</keyword>
<evidence type="ECO:0000256" key="4">
    <source>
        <dbReference type="ARBA" id="ARBA00022989"/>
    </source>
</evidence>
<feature type="transmembrane region" description="Helical" evidence="6">
    <location>
        <begin position="210"/>
        <end position="229"/>
    </location>
</feature>
<feature type="transmembrane region" description="Helical" evidence="6">
    <location>
        <begin position="6"/>
        <end position="25"/>
    </location>
</feature>
<proteinExistence type="predicted"/>
<feature type="transmembrane region" description="Helical" evidence="6">
    <location>
        <begin position="249"/>
        <end position="273"/>
    </location>
</feature>
<dbReference type="EMBL" id="PVEP01000001">
    <property type="protein sequence ID" value="PQV58203.1"/>
    <property type="molecule type" value="Genomic_DNA"/>
</dbReference>
<dbReference type="OrthoDB" id="9810505at2"/>
<feature type="transmembrane region" description="Helical" evidence="6">
    <location>
        <begin position="285"/>
        <end position="303"/>
    </location>
</feature>
<reference evidence="7 8" key="1">
    <citation type="submission" date="2018-02" db="EMBL/GenBank/DDBJ databases">
        <title>Genomic Encyclopedia of Archaeal and Bacterial Type Strains, Phase II (KMG-II): from individual species to whole genera.</title>
        <authorList>
            <person name="Goeker M."/>
        </authorList>
    </citation>
    <scope>NUCLEOTIDE SEQUENCE [LARGE SCALE GENOMIC DNA]</scope>
    <source>
        <strain evidence="7 8">DSM 18921</strain>
    </source>
</reference>
<gene>
    <name evidence="7" type="ORF">LX70_00010</name>
</gene>
<keyword evidence="2" id="KW-1003">Cell membrane</keyword>
<dbReference type="GO" id="GO:0005886">
    <property type="term" value="C:plasma membrane"/>
    <property type="evidence" value="ECO:0007669"/>
    <property type="project" value="UniProtKB-SubCell"/>
</dbReference>
<feature type="transmembrane region" description="Helical" evidence="6">
    <location>
        <begin position="37"/>
        <end position="63"/>
    </location>
</feature>
<evidence type="ECO:0000256" key="5">
    <source>
        <dbReference type="ARBA" id="ARBA00023136"/>
    </source>
</evidence>
<evidence type="ECO:0000313" key="8">
    <source>
        <dbReference type="Proteomes" id="UP000238338"/>
    </source>
</evidence>
<comment type="subcellular location">
    <subcellularLocation>
        <location evidence="1">Cell membrane</location>
        <topology evidence="1">Multi-pass membrane protein</topology>
    </subcellularLocation>
</comment>
<dbReference type="Proteomes" id="UP000238338">
    <property type="component" value="Unassembled WGS sequence"/>
</dbReference>
<accession>A0A2S8SBS1</accession>
<protein>
    <submittedName>
        <fullName evidence="7">Branched-chain amino acid transport system permease protein</fullName>
    </submittedName>
</protein>
<dbReference type="Pfam" id="PF02653">
    <property type="entry name" value="BPD_transp_2"/>
    <property type="match status" value="1"/>
</dbReference>
<organism evidence="7 8">
    <name type="scientific">Albidovulum denitrificans</name>
    <dbReference type="NCBI Taxonomy" id="404881"/>
    <lineage>
        <taxon>Bacteria</taxon>
        <taxon>Pseudomonadati</taxon>
        <taxon>Pseudomonadota</taxon>
        <taxon>Alphaproteobacteria</taxon>
        <taxon>Rhodobacterales</taxon>
        <taxon>Paracoccaceae</taxon>
        <taxon>Albidovulum</taxon>
    </lineage>
</organism>
<name>A0A2S8SBS1_9RHOB</name>
<dbReference type="RefSeq" id="WP_105512512.1">
    <property type="nucleotide sequence ID" value="NZ_PVEP01000001.1"/>
</dbReference>
<dbReference type="PANTHER" id="PTHR30482">
    <property type="entry name" value="HIGH-AFFINITY BRANCHED-CHAIN AMINO ACID TRANSPORT SYSTEM PERMEASE"/>
    <property type="match status" value="1"/>
</dbReference>
<evidence type="ECO:0000256" key="6">
    <source>
        <dbReference type="SAM" id="Phobius"/>
    </source>
</evidence>
<evidence type="ECO:0000313" key="7">
    <source>
        <dbReference type="EMBL" id="PQV58203.1"/>
    </source>
</evidence>
<dbReference type="InterPro" id="IPR043428">
    <property type="entry name" value="LivM-like"/>
</dbReference>
<dbReference type="InterPro" id="IPR001851">
    <property type="entry name" value="ABC_transp_permease"/>
</dbReference>
<keyword evidence="8" id="KW-1185">Reference proteome</keyword>
<dbReference type="AlphaFoldDB" id="A0A2S8SBS1"/>
<feature type="transmembrane region" description="Helical" evidence="6">
    <location>
        <begin position="160"/>
        <end position="179"/>
    </location>
</feature>